<keyword evidence="4" id="KW-1185">Reference proteome</keyword>
<gene>
    <name evidence="3" type="ORF">SAMN05216216_105121</name>
</gene>
<accession>A0A1G9DBG4</accession>
<evidence type="ECO:0000256" key="2">
    <source>
        <dbReference type="SAM" id="SignalP"/>
    </source>
</evidence>
<dbReference type="EMBL" id="FNFY01000005">
    <property type="protein sequence ID" value="SDK61134.1"/>
    <property type="molecule type" value="Genomic_DNA"/>
</dbReference>
<reference evidence="4" key="1">
    <citation type="submission" date="2016-10" db="EMBL/GenBank/DDBJ databases">
        <authorList>
            <person name="Varghese N."/>
            <person name="Submissions S."/>
        </authorList>
    </citation>
    <scope>NUCLEOTIDE SEQUENCE [LARGE SCALE GENOMIC DNA]</scope>
    <source>
        <strain evidence="4">CGMCC 1.8895</strain>
    </source>
</reference>
<name>A0A1G9DBG4_9BACL</name>
<feature type="chain" id="PRO_5039603069" evidence="2">
    <location>
        <begin position="21"/>
        <end position="585"/>
    </location>
</feature>
<feature type="region of interest" description="Disordered" evidence="1">
    <location>
        <begin position="22"/>
        <end position="62"/>
    </location>
</feature>
<evidence type="ECO:0000256" key="1">
    <source>
        <dbReference type="SAM" id="MobiDB-lite"/>
    </source>
</evidence>
<dbReference type="Proteomes" id="UP000199008">
    <property type="component" value="Unassembled WGS sequence"/>
</dbReference>
<feature type="compositionally biased region" description="Acidic residues" evidence="1">
    <location>
        <begin position="22"/>
        <end position="45"/>
    </location>
</feature>
<evidence type="ECO:0000313" key="4">
    <source>
        <dbReference type="Proteomes" id="UP000199008"/>
    </source>
</evidence>
<dbReference type="AlphaFoldDB" id="A0A1G9DBG4"/>
<dbReference type="PROSITE" id="PS51257">
    <property type="entry name" value="PROKAR_LIPOPROTEIN"/>
    <property type="match status" value="1"/>
</dbReference>
<dbReference type="RefSeq" id="WP_092985266.1">
    <property type="nucleotide sequence ID" value="NZ_FNFY01000005.1"/>
</dbReference>
<feature type="signal peptide" evidence="2">
    <location>
        <begin position="1"/>
        <end position="20"/>
    </location>
</feature>
<evidence type="ECO:0000313" key="3">
    <source>
        <dbReference type="EMBL" id="SDK61134.1"/>
    </source>
</evidence>
<organism evidence="3 4">
    <name type="scientific">Lacicoccus qingdaonensis</name>
    <dbReference type="NCBI Taxonomy" id="576118"/>
    <lineage>
        <taxon>Bacteria</taxon>
        <taxon>Bacillati</taxon>
        <taxon>Bacillota</taxon>
        <taxon>Bacilli</taxon>
        <taxon>Bacillales</taxon>
        <taxon>Salinicoccaceae</taxon>
        <taxon>Lacicoccus</taxon>
    </lineage>
</organism>
<proteinExistence type="predicted"/>
<protein>
    <submittedName>
        <fullName evidence="3">Uncharacterized protein</fullName>
    </submittedName>
</protein>
<keyword evidence="2" id="KW-0732">Signal</keyword>
<dbReference type="OrthoDB" id="2389281at2"/>
<dbReference type="STRING" id="576118.SAMN05216216_105121"/>
<sequence length="585" mass="65091">MKYLLMIIMSILMLTACGTAEEGTDEEISEAADEESDEEALEEDTENARETEPEDIEPASNVDFSVKEKALTDTEGSEMTSMLEMNSELAEMMSGASESDADAGDILMPADDLTTYYSEAFVAIHVFQGDSGEPSQSDVEGMNAEVDERDHTEAYSKYYNTETGEFEEYLYRDEDGYYIFDDTKWTDTDELSPDEDIYYGRYTNLYDAFMETENIINVSEDEEYYYIHNIGTEAVLHETFGNIFNVEYTGADESEMENAVVASVDKSTGEMDELLYITTAPAAQSDEYLHIELAVSFEGYGAFDDEGVTAPAAEETGAAGGGSSNIGRAPDSVDFSLTEEQFSEEDGMEMTSMLAMNSPVPSMLDNAEQTDAAIEDILKTKEEVTTYYGETFMTIDVFDSADSEPLQSDTVGLIAEMDEEVGMEVYSEIHDPASDEFIPHHYGNPDSVFAYQDGMWTEDPSSEAEEIFHATYSSLYDAFIDTEDVIEILEDDEYYYLYDIGDEMILHDVFGDMFEVEYTGADEEAMENGVVGIVNKEDGTFAHLAYISTAPALHGNEYLHIEVAASYGDYGAYDDDGITVPDIYE</sequence>